<reference evidence="1" key="1">
    <citation type="submission" date="2023-09" db="EMBL/GenBank/DDBJ databases">
        <title>Vallitalea sediminicola and Vallitalea maricola sp. nov., anaerobic bacteria isolated from marine sediment.</title>
        <authorList>
            <person name="Hirano S."/>
            <person name="Maeda A."/>
            <person name="Terahara T."/>
            <person name="Mori K."/>
            <person name="Hamada M."/>
            <person name="Matsumoto R."/>
            <person name="Kobayashi T."/>
        </authorList>
    </citation>
    <scope>NUCLEOTIDE SEQUENCE</scope>
    <source>
        <strain evidence="1">AN17-2</strain>
    </source>
</reference>
<sequence>MPYYNYNNKRVHYIDEGQGKAIVLLAGNTASSAVYKGEIEYFSNEFRVICPDYIGYGKSDRVEKFSYDFWWVNAMMTCELMKSLGIEEWIAVGSSGGGFIAINMSIIEPQMTKGVIADSISDEYVSSDLADRLYNERKEKSKQQCMFWEYAQGKDWEHIVELDTKMIYEASKKEESIFKGKLEDVKCPVLIIGSLVDEAIQNIEKAASNIASKILTSKVILYPKGNHPFMWSCPDIFRKESSNFINEIKL</sequence>
<gene>
    <name evidence="1" type="ORF">AN2V17_28960</name>
</gene>
<keyword evidence="2" id="KW-1185">Reference proteome</keyword>
<protein>
    <submittedName>
        <fullName evidence="1">Alpha/beta hydrolase</fullName>
    </submittedName>
</protein>
<name>A0ACB5ULC7_9FIRM</name>
<keyword evidence="1" id="KW-0378">Hydrolase</keyword>
<dbReference type="Proteomes" id="UP001374599">
    <property type="component" value="Unassembled WGS sequence"/>
</dbReference>
<accession>A0ACB5ULC7</accession>
<dbReference type="EMBL" id="BTPU01000050">
    <property type="protein sequence ID" value="GMQ63662.1"/>
    <property type="molecule type" value="Genomic_DNA"/>
</dbReference>
<comment type="caution">
    <text evidence="1">The sequence shown here is derived from an EMBL/GenBank/DDBJ whole genome shotgun (WGS) entry which is preliminary data.</text>
</comment>
<evidence type="ECO:0000313" key="2">
    <source>
        <dbReference type="Proteomes" id="UP001374599"/>
    </source>
</evidence>
<organism evidence="1 2">
    <name type="scientific">Vallitalea maricola</name>
    <dbReference type="NCBI Taxonomy" id="3074433"/>
    <lineage>
        <taxon>Bacteria</taxon>
        <taxon>Bacillati</taxon>
        <taxon>Bacillota</taxon>
        <taxon>Clostridia</taxon>
        <taxon>Lachnospirales</taxon>
        <taxon>Vallitaleaceae</taxon>
        <taxon>Vallitalea</taxon>
    </lineage>
</organism>
<evidence type="ECO:0000313" key="1">
    <source>
        <dbReference type="EMBL" id="GMQ63662.1"/>
    </source>
</evidence>
<proteinExistence type="predicted"/>